<dbReference type="InterPro" id="IPR008991">
    <property type="entry name" value="Translation_prot_SH3-like_sf"/>
</dbReference>
<comment type="function">
    <text evidence="5">One of the proteins that surrounds the polypeptide exit tunnel on the outside of the subunit.</text>
</comment>
<dbReference type="AlphaFoldDB" id="A0A1G2QLV5"/>
<dbReference type="Pfam" id="PF17136">
    <property type="entry name" value="ribosomal_L24"/>
    <property type="match status" value="1"/>
</dbReference>
<dbReference type="NCBIfam" id="TIGR01079">
    <property type="entry name" value="rplX_bact"/>
    <property type="match status" value="1"/>
</dbReference>
<dbReference type="GO" id="GO:0003735">
    <property type="term" value="F:structural constituent of ribosome"/>
    <property type="evidence" value="ECO:0007669"/>
    <property type="project" value="InterPro"/>
</dbReference>
<evidence type="ECO:0000259" key="6">
    <source>
        <dbReference type="Pfam" id="PF17136"/>
    </source>
</evidence>
<comment type="caution">
    <text evidence="7">The sequence shown here is derived from an EMBL/GenBank/DDBJ whole genome shotgun (WGS) entry which is preliminary data.</text>
</comment>
<evidence type="ECO:0000313" key="7">
    <source>
        <dbReference type="EMBL" id="OHA60982.1"/>
    </source>
</evidence>
<keyword evidence="2 5" id="KW-0689">Ribosomal protein</keyword>
<dbReference type="InterPro" id="IPR057264">
    <property type="entry name" value="Ribosomal_uL24_C"/>
</dbReference>
<protein>
    <recommendedName>
        <fullName evidence="4 5">Large ribosomal subunit protein uL24</fullName>
    </recommendedName>
</protein>
<dbReference type="EMBL" id="MHTM01000041">
    <property type="protein sequence ID" value="OHA60982.1"/>
    <property type="molecule type" value="Genomic_DNA"/>
</dbReference>
<gene>
    <name evidence="5" type="primary">rplX</name>
    <name evidence="7" type="ORF">A2556_02170</name>
</gene>
<dbReference type="InterPro" id="IPR041988">
    <property type="entry name" value="Ribosomal_uL24_KOW"/>
</dbReference>
<dbReference type="SUPFAM" id="SSF50104">
    <property type="entry name" value="Translation proteins SH3-like domain"/>
    <property type="match status" value="1"/>
</dbReference>
<comment type="function">
    <text evidence="5">One of two assembly initiator proteins, it binds directly to the 5'-end of the 23S rRNA, where it nucleates assembly of the 50S subunit.</text>
</comment>
<dbReference type="PANTHER" id="PTHR12903">
    <property type="entry name" value="MITOCHONDRIAL RIBOSOMAL PROTEIN L24"/>
    <property type="match status" value="1"/>
</dbReference>
<dbReference type="GO" id="GO:0019843">
    <property type="term" value="F:rRNA binding"/>
    <property type="evidence" value="ECO:0007669"/>
    <property type="project" value="UniProtKB-UniRule"/>
</dbReference>
<dbReference type="InterPro" id="IPR003256">
    <property type="entry name" value="Ribosomal_uL24"/>
</dbReference>
<dbReference type="HAMAP" id="MF_01326_B">
    <property type="entry name" value="Ribosomal_uL24_B"/>
    <property type="match status" value="1"/>
</dbReference>
<dbReference type="GO" id="GO:1990904">
    <property type="term" value="C:ribonucleoprotein complex"/>
    <property type="evidence" value="ECO:0007669"/>
    <property type="project" value="UniProtKB-KW"/>
</dbReference>
<dbReference type="GO" id="GO:0005840">
    <property type="term" value="C:ribosome"/>
    <property type="evidence" value="ECO:0007669"/>
    <property type="project" value="UniProtKB-KW"/>
</dbReference>
<accession>A0A1G2QLV5</accession>
<evidence type="ECO:0000313" key="8">
    <source>
        <dbReference type="Proteomes" id="UP000177140"/>
    </source>
</evidence>
<reference evidence="7 8" key="1">
    <citation type="journal article" date="2016" name="Nat. Commun.">
        <title>Thousands of microbial genomes shed light on interconnected biogeochemical processes in an aquifer system.</title>
        <authorList>
            <person name="Anantharaman K."/>
            <person name="Brown C.T."/>
            <person name="Hug L.A."/>
            <person name="Sharon I."/>
            <person name="Castelle C.J."/>
            <person name="Probst A.J."/>
            <person name="Thomas B.C."/>
            <person name="Singh A."/>
            <person name="Wilkins M.J."/>
            <person name="Karaoz U."/>
            <person name="Brodie E.L."/>
            <person name="Williams K.H."/>
            <person name="Hubbard S.S."/>
            <person name="Banfield J.F."/>
        </authorList>
    </citation>
    <scope>NUCLEOTIDE SEQUENCE [LARGE SCALE GENOMIC DNA]</scope>
</reference>
<dbReference type="Proteomes" id="UP000177140">
    <property type="component" value="Unassembled WGS sequence"/>
</dbReference>
<keyword evidence="3 5" id="KW-0687">Ribonucleoprotein</keyword>
<comment type="subunit">
    <text evidence="5">Part of the 50S ribosomal subunit.</text>
</comment>
<dbReference type="InterPro" id="IPR014722">
    <property type="entry name" value="Rib_uL2_dom2"/>
</dbReference>
<feature type="domain" description="Large ribosomal subunit protein uL24 C-terminal" evidence="6">
    <location>
        <begin position="38"/>
        <end position="100"/>
    </location>
</feature>
<evidence type="ECO:0000256" key="3">
    <source>
        <dbReference type="ARBA" id="ARBA00023274"/>
    </source>
</evidence>
<dbReference type="CDD" id="cd06089">
    <property type="entry name" value="KOW_RPL26"/>
    <property type="match status" value="1"/>
</dbReference>
<dbReference type="GO" id="GO:0006412">
    <property type="term" value="P:translation"/>
    <property type="evidence" value="ECO:0007669"/>
    <property type="project" value="UniProtKB-UniRule"/>
</dbReference>
<keyword evidence="5" id="KW-0694">RNA-binding</keyword>
<organism evidence="7 8">
    <name type="scientific">Candidatus Vogelbacteria bacterium RIFOXYD2_FULL_44_9</name>
    <dbReference type="NCBI Taxonomy" id="1802441"/>
    <lineage>
        <taxon>Bacteria</taxon>
        <taxon>Candidatus Vogeliibacteriota</taxon>
    </lineage>
</organism>
<proteinExistence type="inferred from homology"/>
<evidence type="ECO:0000256" key="2">
    <source>
        <dbReference type="ARBA" id="ARBA00022980"/>
    </source>
</evidence>
<evidence type="ECO:0000256" key="1">
    <source>
        <dbReference type="ARBA" id="ARBA00010618"/>
    </source>
</evidence>
<evidence type="ECO:0000256" key="5">
    <source>
        <dbReference type="HAMAP-Rule" id="MF_01326"/>
    </source>
</evidence>
<sequence length="101" mass="11119">MNIKKGHNIIMLTGSDKGKKGKVLRAMPDDNKILVEGINVKNKRQKPRKQGEKGQTIAMPHPVHVSNAALFCSACGKGVRTKVKMTKDKKTHICVKCGKEL</sequence>
<dbReference type="Gene3D" id="2.30.30.30">
    <property type="match status" value="1"/>
</dbReference>
<name>A0A1G2QLV5_9BACT</name>
<keyword evidence="5" id="KW-0699">rRNA-binding</keyword>
<evidence type="ECO:0000256" key="4">
    <source>
        <dbReference type="ARBA" id="ARBA00035206"/>
    </source>
</evidence>
<comment type="similarity">
    <text evidence="1 5">Belongs to the universal ribosomal protein uL24 family.</text>
</comment>